<keyword evidence="4" id="KW-1185">Reference proteome</keyword>
<dbReference type="Proteomes" id="UP000646911">
    <property type="component" value="Unassembled WGS sequence"/>
</dbReference>
<gene>
    <name evidence="3" type="ORF">H8L47_21040</name>
</gene>
<feature type="domain" description="Bacterial Ig-like" evidence="2">
    <location>
        <begin position="1554"/>
        <end position="1648"/>
    </location>
</feature>
<dbReference type="InterPro" id="IPR013783">
    <property type="entry name" value="Ig-like_fold"/>
</dbReference>
<feature type="domain" description="Bacterial Ig-like" evidence="2">
    <location>
        <begin position="707"/>
        <end position="803"/>
    </location>
</feature>
<sequence length="2007" mass="197586">MNLFNQTSGTDIQSIHEYALAKSPSAHLVDNLSMPAPSLSSGTTTNSSAGQQILIIDGRVPDQATLINAAKDGVKVIVLDTEHDGVQQIADALKDVHNASSISIISHGDDGVLLLGNSPLHNGNVANYTEQLKAIGASLQTGGEIRLYGCDIGKDSVGQDFIQSIAQVTGATVEASADATGTASRGGNWDLEISTGTQHKDSALDTSKLGNYDHLLVTTAVNSINSLKSAIATGNSDGVDDVITFTGNITFSNASDSVPINVTDGHTMTIVGGGNTLNGNNMARVMTVGTNGAGSAVVIQNLTITNGFVTGNGGNAGVNGPDLNDIGKPGDDAKGAGIWNSGVLTISNSNITNNKASAGGGAGGLTSGNGGGGGGGGGYGSSNGGNGGSSLAYSHPGATGTAGAGGNGGPLSGQYFLLGGKGGTTTGGNGSGGFATYSRGGNGGTANAGGGLSIGGGGGGGGADAKGGAGGNAVGGIYNIGTLTISGSSITNNIGAGGGGGGGSKSDIGKDGGAGGNGIGGIWNNGGTVTLDSVTNNSLATGNRAGAGAGGYADSGSSPGADGIAYDQKLGTFTLLNNPTITNVTSSKLNGSYSVGAVIQIQITFSEAVTVTGTPQLLLETGVTDRTINYVSGSTSSTLTFTYTVQAGDTNADLDYNSTTALSLNGGAIKSTLSGSDATLTLFSPGATSSLGANKNIAIDTAAPAAPSAPDMTAGTDNGISNTDNLTSSATPVFTGTAEAGSTVTLYDTGGTTILGTGTATGGNYSITSTTLSAGPHTITAKAVDAAGNVSFASTELAVTIDTTAPTVNSVSVPANATYIVGQNLDFTVNLSENVTVTGSPKLDLTLDTGGTVAATYLSGSGSNALVFRYTVAGGNLDTNGVSLGANIALNGGSLKDTAGNDATLTLNSVGALTNVLVDGVVPTVSSIDRTGAAITKATSVSYTVTFSESVTGVDTSDFVVNATGGVTSNIASVTGSGNTYTVTVNGITGDGTLRLDLKSSGTGIVDAASNAIATGYTSGQMYTLDNTAPTTTIATAALSADSGTSSTDFITKTAAQTISGTLSANMVADEFVEVSIDNGSTWANATTTVGQNTWSLSGITLTASSTLKVRVSDVAGNIGTAFSQAYVLDTTAPTTTIVTAAFSADTGTSSTDFITITAAQTISGTLSANMVAGEIVEVSLDNVSTWTSATTTVGLNTWSLGGVTLTGSSTLQVRVSDTAGNSSATLSQAYVLDTTAPTTTIATASLSADTGTSNTDFITKTAAQTISGTLSANMVANEFVEVSIDNGSTWTNATTTVGQNTWSLSGITLTASSTLKVRVSDVAGNSGTAFSQAYVLDTTAPTTTIATASFSADTGTSSIDFITKTAAQTISGTLSANMVAGDIVEVSLDNGSTWTSATTTVGLNTWSLSGATLTASSTLQVRVSDVAGNIGTAFSQAYVLDTTAPTTTIATATFSADTGESGTDFITKTAAQTISGTLSANMVTGDIVEVSLDNGSTWTNATTTVGQSIWSLSGVTLSASSTLKVRVTDNAGNSGTTFSQAYVLDTTAPAAPSTPDMTAATDTGVTNTDNITANTTPVFTGTAEANSTVKLYDADGITLLGTSTADGAGNWTITSSALAVGTHTVKATATDAAGNIGVLSTGLAITIATPTITSASYDAATGILTVTGTGMVTNDAIDVSKLTLVGESGGSYALTTANVTATSASAFSITLNAADKLAINGILNKNGAQAASGTVFNLDAALNWDNTSSSLADTTNPVTVSNVAAPTITSATYDVTTHVLTVSGTGLVSTLGATNDITVSALTIKGEGGVVRTLSTTGNIEVTSATSFAVTLAGTDQTTVEGLFNKNGTTSTGGTTYNLAAADDWDSVITGGNIAVTTAPITVSNVAAPTITSSVYNASTGVLTVTGTGLTGLTGATNDIIANKFSLQGEGGASYTLTTTSNVEITSATSFTLTLSAADRLGANLIMNKNGTSSTSVNTYNLIANEDWNAGADAAVVIADLTGNGV</sequence>
<proteinExistence type="predicted"/>
<protein>
    <submittedName>
        <fullName evidence="3">DUF4347 domain-containing protein</fullName>
    </submittedName>
</protein>
<feature type="non-terminal residue" evidence="3">
    <location>
        <position position="2007"/>
    </location>
</feature>
<dbReference type="InterPro" id="IPR025592">
    <property type="entry name" value="DUF4347"/>
</dbReference>
<dbReference type="EMBL" id="JACOFX010000013">
    <property type="protein sequence ID" value="MBC3910053.1"/>
    <property type="molecule type" value="Genomic_DNA"/>
</dbReference>
<dbReference type="NCBIfam" id="NF033510">
    <property type="entry name" value="Ca_tandemer"/>
    <property type="match status" value="3"/>
</dbReference>
<reference evidence="3 4" key="1">
    <citation type="submission" date="2020-08" db="EMBL/GenBank/DDBJ databases">
        <title>Novel species isolated from subtropical streams in China.</title>
        <authorList>
            <person name="Lu H."/>
        </authorList>
    </citation>
    <scope>NUCLEOTIDE SEQUENCE [LARGE SCALE GENOMIC DNA]</scope>
    <source>
        <strain evidence="3 4">NL8W</strain>
    </source>
</reference>
<dbReference type="Gene3D" id="2.60.40.10">
    <property type="entry name" value="Immunoglobulins"/>
    <property type="match status" value="7"/>
</dbReference>
<evidence type="ECO:0000259" key="2">
    <source>
        <dbReference type="Pfam" id="PF19077"/>
    </source>
</evidence>
<dbReference type="InterPro" id="IPR044016">
    <property type="entry name" value="Big_13"/>
</dbReference>
<feature type="domain" description="DUF4347" evidence="1">
    <location>
        <begin position="53"/>
        <end position="216"/>
    </location>
</feature>
<evidence type="ECO:0000313" key="3">
    <source>
        <dbReference type="EMBL" id="MBC3910053.1"/>
    </source>
</evidence>
<dbReference type="Pfam" id="PF19077">
    <property type="entry name" value="Big_13"/>
    <property type="match status" value="2"/>
</dbReference>
<evidence type="ECO:0000259" key="1">
    <source>
        <dbReference type="Pfam" id="PF14252"/>
    </source>
</evidence>
<comment type="caution">
    <text evidence="3">The sequence shown here is derived from an EMBL/GenBank/DDBJ whole genome shotgun (WGS) entry which is preliminary data.</text>
</comment>
<name>A0ABR6ZE90_9BURK</name>
<evidence type="ECO:0000313" key="4">
    <source>
        <dbReference type="Proteomes" id="UP000646911"/>
    </source>
</evidence>
<dbReference type="RefSeq" id="WP_186955554.1">
    <property type="nucleotide sequence ID" value="NZ_JACOFX010000013.1"/>
</dbReference>
<accession>A0ABR6ZE90</accession>
<dbReference type="Pfam" id="PF14252">
    <property type="entry name" value="DUF4347"/>
    <property type="match status" value="1"/>
</dbReference>
<organism evidence="3 4">
    <name type="scientific">Undibacterium umbellatum</name>
    <dbReference type="NCBI Taxonomy" id="2762300"/>
    <lineage>
        <taxon>Bacteria</taxon>
        <taxon>Pseudomonadati</taxon>
        <taxon>Pseudomonadota</taxon>
        <taxon>Betaproteobacteria</taxon>
        <taxon>Burkholderiales</taxon>
        <taxon>Oxalobacteraceae</taxon>
        <taxon>Undibacterium</taxon>
    </lineage>
</organism>